<dbReference type="InterPro" id="IPR013022">
    <property type="entry name" value="Xyl_isomerase-like_TIM-brl"/>
</dbReference>
<protein>
    <submittedName>
        <fullName evidence="2">Sugar phosphate isomerase/epimerase</fullName>
    </submittedName>
</protein>
<evidence type="ECO:0000259" key="1">
    <source>
        <dbReference type="Pfam" id="PF01261"/>
    </source>
</evidence>
<dbReference type="GO" id="GO:0016853">
    <property type="term" value="F:isomerase activity"/>
    <property type="evidence" value="ECO:0007669"/>
    <property type="project" value="UniProtKB-KW"/>
</dbReference>
<organism evidence="2 3">
    <name type="scientific">Dyadobacter soli</name>
    <dbReference type="NCBI Taxonomy" id="659014"/>
    <lineage>
        <taxon>Bacteria</taxon>
        <taxon>Pseudomonadati</taxon>
        <taxon>Bacteroidota</taxon>
        <taxon>Cytophagia</taxon>
        <taxon>Cytophagales</taxon>
        <taxon>Spirosomataceae</taxon>
        <taxon>Dyadobacter</taxon>
    </lineage>
</organism>
<dbReference type="PANTHER" id="PTHR12110">
    <property type="entry name" value="HYDROXYPYRUVATE ISOMERASE"/>
    <property type="match status" value="1"/>
</dbReference>
<dbReference type="Gene3D" id="3.20.20.150">
    <property type="entry name" value="Divalent-metal-dependent TIM barrel enzymes"/>
    <property type="match status" value="1"/>
</dbReference>
<feature type="domain" description="Xylose isomerase-like TIM barrel" evidence="1">
    <location>
        <begin position="55"/>
        <end position="284"/>
    </location>
</feature>
<dbReference type="InterPro" id="IPR036237">
    <property type="entry name" value="Xyl_isomerase-like_sf"/>
</dbReference>
<dbReference type="OrthoDB" id="3185623at2"/>
<evidence type="ECO:0000313" key="3">
    <source>
        <dbReference type="Proteomes" id="UP000198748"/>
    </source>
</evidence>
<evidence type="ECO:0000313" key="2">
    <source>
        <dbReference type="EMBL" id="SDD45336.1"/>
    </source>
</evidence>
<dbReference type="Pfam" id="PF01261">
    <property type="entry name" value="AP_endonuc_2"/>
    <property type="match status" value="1"/>
</dbReference>
<keyword evidence="2" id="KW-0413">Isomerase</keyword>
<sequence length="306" mass="34422">MNQLSSLNRRDFLLAATAGLALPFVQPLNAMAKAKPLFSFSTLACPKWDWATIVKYASENGYQGIEIRGVLDCMDLSKCSDFSSPQSIAQARKMAEDKKLMIVDLGSSAALHMADPAERQKNLDEAKRFIDLAKQLNCPFVRVFPNDLPKNQEVDKTVELISSGLLELGDYARNSSVTVLLESHGGVTGKDILARVMSKAEHGHVGLIWDIFNMWSVTKEPPTEVYATLKKYIRHTHIKDGLLKDGKIQYVQVGKGEGPLKEAIDVLVKNNYKGFYSFEWEKKWHPEIEEPEVVIPAYPKLMQQYF</sequence>
<dbReference type="PROSITE" id="PS51318">
    <property type="entry name" value="TAT"/>
    <property type="match status" value="1"/>
</dbReference>
<gene>
    <name evidence="2" type="ORF">SAMN04487996_10168</name>
</gene>
<name>A0A1G6UX82_9BACT</name>
<dbReference type="RefSeq" id="WP_090145613.1">
    <property type="nucleotide sequence ID" value="NZ_FNAN01000001.1"/>
</dbReference>
<dbReference type="InterPro" id="IPR006311">
    <property type="entry name" value="TAT_signal"/>
</dbReference>
<keyword evidence="3" id="KW-1185">Reference proteome</keyword>
<accession>A0A1G6UX82</accession>
<dbReference type="PANTHER" id="PTHR12110:SF41">
    <property type="entry name" value="INOSOSE DEHYDRATASE"/>
    <property type="match status" value="1"/>
</dbReference>
<dbReference type="AlphaFoldDB" id="A0A1G6UX82"/>
<proteinExistence type="predicted"/>
<dbReference type="Proteomes" id="UP000198748">
    <property type="component" value="Unassembled WGS sequence"/>
</dbReference>
<reference evidence="3" key="1">
    <citation type="submission" date="2016-10" db="EMBL/GenBank/DDBJ databases">
        <authorList>
            <person name="Varghese N."/>
            <person name="Submissions S."/>
        </authorList>
    </citation>
    <scope>NUCLEOTIDE SEQUENCE [LARGE SCALE GENOMIC DNA]</scope>
    <source>
        <strain evidence="3">DSM 25329</strain>
    </source>
</reference>
<dbReference type="InterPro" id="IPR050312">
    <property type="entry name" value="IolE/XylAMocC-like"/>
</dbReference>
<dbReference type="EMBL" id="FNAN01000001">
    <property type="protein sequence ID" value="SDD45336.1"/>
    <property type="molecule type" value="Genomic_DNA"/>
</dbReference>
<dbReference type="SUPFAM" id="SSF51658">
    <property type="entry name" value="Xylose isomerase-like"/>
    <property type="match status" value="1"/>
</dbReference>
<dbReference type="STRING" id="659014.SAMN04487996_10168"/>